<dbReference type="EMBL" id="CAADEY010000049">
    <property type="protein sequence ID" value="VFJ55494.1"/>
    <property type="molecule type" value="Genomic_DNA"/>
</dbReference>
<evidence type="ECO:0000256" key="1">
    <source>
        <dbReference type="SAM" id="Phobius"/>
    </source>
</evidence>
<evidence type="ECO:0000313" key="3">
    <source>
        <dbReference type="EMBL" id="VFJ57838.1"/>
    </source>
</evidence>
<feature type="transmembrane region" description="Helical" evidence="1">
    <location>
        <begin position="6"/>
        <end position="24"/>
    </location>
</feature>
<dbReference type="AlphaFoldDB" id="A0A450SV45"/>
<reference evidence="3" key="1">
    <citation type="submission" date="2019-02" db="EMBL/GenBank/DDBJ databases">
        <authorList>
            <person name="Gruber-Vodicka R. H."/>
            <person name="Seah K. B. B."/>
        </authorList>
    </citation>
    <scope>NUCLEOTIDE SEQUENCE</scope>
    <source>
        <strain evidence="2">BECK_DK161</strain>
        <strain evidence="3">BECK_DK47</strain>
    </source>
</reference>
<keyword evidence="1" id="KW-0472">Membrane</keyword>
<sequence>MNAYEIAVIIIAVLITPVPFWLAWKEWQKRSKIQP</sequence>
<accession>A0A450SV45</accession>
<evidence type="ECO:0000313" key="2">
    <source>
        <dbReference type="EMBL" id="VFJ55494.1"/>
    </source>
</evidence>
<keyword evidence="1" id="KW-0812">Transmembrane</keyword>
<gene>
    <name evidence="3" type="ORF">BECKDK2373B_GA0170837_106839</name>
    <name evidence="2" type="ORF">BECKDK2373C_GA0170839_10495</name>
</gene>
<name>A0A450SV45_9GAMM</name>
<proteinExistence type="predicted"/>
<protein>
    <submittedName>
        <fullName evidence="3">Uncharacterized protein</fullName>
    </submittedName>
</protein>
<keyword evidence="1" id="KW-1133">Transmembrane helix</keyword>
<organism evidence="3">
    <name type="scientific">Candidatus Kentrum sp. DK</name>
    <dbReference type="NCBI Taxonomy" id="2126562"/>
    <lineage>
        <taxon>Bacteria</taxon>
        <taxon>Pseudomonadati</taxon>
        <taxon>Pseudomonadota</taxon>
        <taxon>Gammaproteobacteria</taxon>
        <taxon>Candidatus Kentrum</taxon>
    </lineage>
</organism>
<dbReference type="EMBL" id="CAADEX010000068">
    <property type="protein sequence ID" value="VFJ57838.1"/>
    <property type="molecule type" value="Genomic_DNA"/>
</dbReference>